<feature type="signal peptide" evidence="1">
    <location>
        <begin position="1"/>
        <end position="20"/>
    </location>
</feature>
<gene>
    <name evidence="2" type="ORF">LZ24_02570</name>
</gene>
<accession>A0A562RIK8</accession>
<keyword evidence="1" id="KW-0732">Signal</keyword>
<name>A0A562RIK8_9BACT</name>
<reference evidence="2 3" key="1">
    <citation type="submission" date="2019-07" db="EMBL/GenBank/DDBJ databases">
        <title>Genome sequencing of 100 strains of the haloalkaliphilic chemolithoautotrophic sulfur-oxidizing bacterium Thioalkalivibrio.</title>
        <authorList>
            <person name="Muyzer G."/>
        </authorList>
    </citation>
    <scope>NUCLEOTIDE SEQUENCE [LARGE SCALE GENOMIC DNA]</scope>
    <source>
        <strain evidence="2 3">ASO4-4</strain>
    </source>
</reference>
<keyword evidence="3" id="KW-1185">Reference proteome</keyword>
<protein>
    <submittedName>
        <fullName evidence="2">Uncharacterized protein</fullName>
    </submittedName>
</protein>
<evidence type="ECO:0000313" key="2">
    <source>
        <dbReference type="EMBL" id="TWI68196.1"/>
    </source>
</evidence>
<dbReference type="RefSeq" id="WP_144685669.1">
    <property type="nucleotide sequence ID" value="NZ_VLLC01000022.1"/>
</dbReference>
<dbReference type="Proteomes" id="UP000318307">
    <property type="component" value="Unassembled WGS sequence"/>
</dbReference>
<feature type="chain" id="PRO_5021891719" evidence="1">
    <location>
        <begin position="21"/>
        <end position="182"/>
    </location>
</feature>
<dbReference type="AlphaFoldDB" id="A0A562RIK8"/>
<proteinExistence type="predicted"/>
<organism evidence="2 3">
    <name type="scientific">Desulfobotulus alkaliphilus</name>
    <dbReference type="NCBI Taxonomy" id="622671"/>
    <lineage>
        <taxon>Bacteria</taxon>
        <taxon>Pseudomonadati</taxon>
        <taxon>Thermodesulfobacteriota</taxon>
        <taxon>Desulfobacteria</taxon>
        <taxon>Desulfobacterales</taxon>
        <taxon>Desulfobacteraceae</taxon>
        <taxon>Desulfobotulus</taxon>
    </lineage>
</organism>
<comment type="caution">
    <text evidence="2">The sequence shown here is derived from an EMBL/GenBank/DDBJ whole genome shotgun (WGS) entry which is preliminary data.</text>
</comment>
<dbReference type="EMBL" id="VLLC01000022">
    <property type="protein sequence ID" value="TWI68196.1"/>
    <property type="molecule type" value="Genomic_DNA"/>
</dbReference>
<sequence>MKRIVAAMVLSFFLVSSVFAATVWHQNFFSTIKSDGYEQAVKEALTAGVSIEDIVDISSKLGYQGLFIFASIYNASGNSGDVLDAALETSLGQDFERESVLALSSADLAFLVASGDIYVPSLSELELNYLTYYGLALQAGDEEVQGQGLGFGDDPVLAVGDITMGDVGFGGMNNSSVSPAAP</sequence>
<evidence type="ECO:0000256" key="1">
    <source>
        <dbReference type="SAM" id="SignalP"/>
    </source>
</evidence>
<evidence type="ECO:0000313" key="3">
    <source>
        <dbReference type="Proteomes" id="UP000318307"/>
    </source>
</evidence>